<dbReference type="InterPro" id="IPR015919">
    <property type="entry name" value="Cadherin-like_sf"/>
</dbReference>
<dbReference type="PANTHER" id="PTHR24027:SF422">
    <property type="entry name" value="CADHERIN DOMAIN-CONTAINING PROTEIN"/>
    <property type="match status" value="1"/>
</dbReference>
<dbReference type="SMART" id="SM00112">
    <property type="entry name" value="CA"/>
    <property type="match status" value="1"/>
</dbReference>
<evidence type="ECO:0000256" key="5">
    <source>
        <dbReference type="ARBA" id="ARBA00022837"/>
    </source>
</evidence>
<dbReference type="GO" id="GO:0007043">
    <property type="term" value="P:cell-cell junction assembly"/>
    <property type="evidence" value="ECO:0007669"/>
    <property type="project" value="TreeGrafter"/>
</dbReference>
<dbReference type="GO" id="GO:0005912">
    <property type="term" value="C:adherens junction"/>
    <property type="evidence" value="ECO:0007669"/>
    <property type="project" value="TreeGrafter"/>
</dbReference>
<dbReference type="PRINTS" id="PR00205">
    <property type="entry name" value="CADHERIN"/>
</dbReference>
<feature type="domain" description="Cadherin" evidence="9">
    <location>
        <begin position="27"/>
        <end position="84"/>
    </location>
</feature>
<keyword evidence="2" id="KW-0812">Transmembrane</keyword>
<keyword evidence="6" id="KW-1133">Transmembrane helix</keyword>
<dbReference type="PANTHER" id="PTHR24027">
    <property type="entry name" value="CADHERIN-23"/>
    <property type="match status" value="1"/>
</dbReference>
<dbReference type="GO" id="GO:0016477">
    <property type="term" value="P:cell migration"/>
    <property type="evidence" value="ECO:0007669"/>
    <property type="project" value="TreeGrafter"/>
</dbReference>
<evidence type="ECO:0000313" key="10">
    <source>
        <dbReference type="EMBL" id="KAI6657164.1"/>
    </source>
</evidence>
<dbReference type="Gene3D" id="2.60.40.60">
    <property type="entry name" value="Cadherins"/>
    <property type="match status" value="1"/>
</dbReference>
<comment type="caution">
    <text evidence="10">The sequence shown here is derived from an EMBL/GenBank/DDBJ whole genome shotgun (WGS) entry which is preliminary data.</text>
</comment>
<protein>
    <submittedName>
        <fullName evidence="10">Protocadherin Fat 2</fullName>
    </submittedName>
</protein>
<dbReference type="GO" id="GO:0044331">
    <property type="term" value="P:cell-cell adhesion mediated by cadherin"/>
    <property type="evidence" value="ECO:0007669"/>
    <property type="project" value="TreeGrafter"/>
</dbReference>
<dbReference type="GO" id="GO:0016339">
    <property type="term" value="P:calcium-dependent cell-cell adhesion via plasma membrane cell adhesion molecules"/>
    <property type="evidence" value="ECO:0007669"/>
    <property type="project" value="TreeGrafter"/>
</dbReference>
<keyword evidence="5 8" id="KW-0106">Calcium</keyword>
<proteinExistence type="predicted"/>
<sequence length="111" mass="12222">MLVPLRLRLQVLLVAFDVPFPNDILVFLLFSNSVISLNTKVDYEQDTSFQFTVHATDNAGGTQMTGSAIVTIIVEDSNEHPPIFVDCFSPPLPFEVSEASDPDELVAKVIL</sequence>
<dbReference type="GO" id="GO:0008013">
    <property type="term" value="F:beta-catenin binding"/>
    <property type="evidence" value="ECO:0007669"/>
    <property type="project" value="TreeGrafter"/>
</dbReference>
<keyword evidence="4" id="KW-0677">Repeat</keyword>
<evidence type="ECO:0000256" key="8">
    <source>
        <dbReference type="PROSITE-ProRule" id="PRU00043"/>
    </source>
</evidence>
<dbReference type="GO" id="GO:0016342">
    <property type="term" value="C:catenin complex"/>
    <property type="evidence" value="ECO:0007669"/>
    <property type="project" value="TreeGrafter"/>
</dbReference>
<dbReference type="CDD" id="cd11304">
    <property type="entry name" value="Cadherin_repeat"/>
    <property type="match status" value="1"/>
</dbReference>
<dbReference type="PROSITE" id="PS50268">
    <property type="entry name" value="CADHERIN_2"/>
    <property type="match status" value="1"/>
</dbReference>
<keyword evidence="3" id="KW-0732">Signal</keyword>
<dbReference type="GO" id="GO:0045296">
    <property type="term" value="F:cadherin binding"/>
    <property type="evidence" value="ECO:0007669"/>
    <property type="project" value="TreeGrafter"/>
</dbReference>
<evidence type="ECO:0000256" key="2">
    <source>
        <dbReference type="ARBA" id="ARBA00022692"/>
    </source>
</evidence>
<keyword evidence="7" id="KW-0472">Membrane</keyword>
<dbReference type="EMBL" id="JAKMXF010000122">
    <property type="protein sequence ID" value="KAI6657164.1"/>
    <property type="molecule type" value="Genomic_DNA"/>
</dbReference>
<name>A0AAV7K7L7_9METZ</name>
<dbReference type="InterPro" id="IPR002126">
    <property type="entry name" value="Cadherin-like_dom"/>
</dbReference>
<evidence type="ECO:0000256" key="3">
    <source>
        <dbReference type="ARBA" id="ARBA00022729"/>
    </source>
</evidence>
<dbReference type="AlphaFoldDB" id="A0AAV7K7L7"/>
<dbReference type="GO" id="GO:0000902">
    <property type="term" value="P:cell morphogenesis"/>
    <property type="evidence" value="ECO:0007669"/>
    <property type="project" value="TreeGrafter"/>
</dbReference>
<dbReference type="Proteomes" id="UP001165289">
    <property type="component" value="Unassembled WGS sequence"/>
</dbReference>
<evidence type="ECO:0000313" key="11">
    <source>
        <dbReference type="Proteomes" id="UP001165289"/>
    </source>
</evidence>
<evidence type="ECO:0000256" key="7">
    <source>
        <dbReference type="ARBA" id="ARBA00023136"/>
    </source>
</evidence>
<dbReference type="GO" id="GO:0005509">
    <property type="term" value="F:calcium ion binding"/>
    <property type="evidence" value="ECO:0007669"/>
    <property type="project" value="UniProtKB-UniRule"/>
</dbReference>
<evidence type="ECO:0000256" key="1">
    <source>
        <dbReference type="ARBA" id="ARBA00004167"/>
    </source>
</evidence>
<evidence type="ECO:0000256" key="6">
    <source>
        <dbReference type="ARBA" id="ARBA00022989"/>
    </source>
</evidence>
<evidence type="ECO:0000259" key="9">
    <source>
        <dbReference type="PROSITE" id="PS50268"/>
    </source>
</evidence>
<dbReference type="GO" id="GO:0007156">
    <property type="term" value="P:homophilic cell adhesion via plasma membrane adhesion molecules"/>
    <property type="evidence" value="ECO:0007669"/>
    <property type="project" value="InterPro"/>
</dbReference>
<dbReference type="GO" id="GO:0034332">
    <property type="term" value="P:adherens junction organization"/>
    <property type="evidence" value="ECO:0007669"/>
    <property type="project" value="TreeGrafter"/>
</dbReference>
<comment type="subcellular location">
    <subcellularLocation>
        <location evidence="1">Membrane</location>
        <topology evidence="1">Single-pass membrane protein</topology>
    </subcellularLocation>
</comment>
<keyword evidence="11" id="KW-1185">Reference proteome</keyword>
<accession>A0AAV7K7L7</accession>
<gene>
    <name evidence="10" type="ORF">LOD99_15950</name>
</gene>
<reference evidence="10 11" key="1">
    <citation type="journal article" date="2023" name="BMC Biol.">
        <title>The compact genome of the sponge Oopsacas minuta (Hexactinellida) is lacking key metazoan core genes.</title>
        <authorList>
            <person name="Santini S."/>
            <person name="Schenkelaars Q."/>
            <person name="Jourda C."/>
            <person name="Duchesne M."/>
            <person name="Belahbib H."/>
            <person name="Rocher C."/>
            <person name="Selva M."/>
            <person name="Riesgo A."/>
            <person name="Vervoort M."/>
            <person name="Leys S.P."/>
            <person name="Kodjabachian L."/>
            <person name="Le Bivic A."/>
            <person name="Borchiellini C."/>
            <person name="Claverie J.M."/>
            <person name="Renard E."/>
        </authorList>
    </citation>
    <scope>NUCLEOTIDE SEQUENCE [LARGE SCALE GENOMIC DNA]</scope>
    <source>
        <strain evidence="10">SPO-2</strain>
    </source>
</reference>
<organism evidence="10 11">
    <name type="scientific">Oopsacas minuta</name>
    <dbReference type="NCBI Taxonomy" id="111878"/>
    <lineage>
        <taxon>Eukaryota</taxon>
        <taxon>Metazoa</taxon>
        <taxon>Porifera</taxon>
        <taxon>Hexactinellida</taxon>
        <taxon>Hexasterophora</taxon>
        <taxon>Lyssacinosida</taxon>
        <taxon>Leucopsacidae</taxon>
        <taxon>Oopsacas</taxon>
    </lineage>
</organism>
<dbReference type="SUPFAM" id="SSF49313">
    <property type="entry name" value="Cadherin-like"/>
    <property type="match status" value="1"/>
</dbReference>
<dbReference type="InterPro" id="IPR039808">
    <property type="entry name" value="Cadherin"/>
</dbReference>
<evidence type="ECO:0000256" key="4">
    <source>
        <dbReference type="ARBA" id="ARBA00022737"/>
    </source>
</evidence>